<evidence type="ECO:0000313" key="1">
    <source>
        <dbReference type="EMBL" id="MCZ8516826.1"/>
    </source>
</evidence>
<proteinExistence type="predicted"/>
<dbReference type="Proteomes" id="UP001527882">
    <property type="component" value="Unassembled WGS sequence"/>
</dbReference>
<gene>
    <name evidence="1" type="ORF">O9H85_31575</name>
</gene>
<sequence>MNMIREAIEYIAGLVKRSEGQLLQVGDQQFHTYEELKLIRELVPQAINVRSLSGLVGYIKSEFDGDHKLMVHVMNPTKVVAFTEFNRDKARNFMIEAAAMLPDFKFDSWYRNEEFNISLQSGFIPTDDRAAILRVIGTIQEENVKTTGDNGVTQTVVAKSGIATVGNVIVPNPVVLRPFRTFVEVDQPMSEFVFRMKDGPSCALFEADGGAWKLAAMENINAYLQKALQKEVESGKIVIIA</sequence>
<organism evidence="1 2">
    <name type="scientific">Paenibacillus gyeongsangnamensis</name>
    <dbReference type="NCBI Taxonomy" id="3388067"/>
    <lineage>
        <taxon>Bacteria</taxon>
        <taxon>Bacillati</taxon>
        <taxon>Bacillota</taxon>
        <taxon>Bacilli</taxon>
        <taxon>Bacillales</taxon>
        <taxon>Paenibacillaceae</taxon>
        <taxon>Paenibacillus</taxon>
    </lineage>
</organism>
<dbReference type="EMBL" id="JAQAGZ010000027">
    <property type="protein sequence ID" value="MCZ8516826.1"/>
    <property type="molecule type" value="Genomic_DNA"/>
</dbReference>
<evidence type="ECO:0008006" key="3">
    <source>
        <dbReference type="Google" id="ProtNLM"/>
    </source>
</evidence>
<dbReference type="RefSeq" id="WP_269885360.1">
    <property type="nucleotide sequence ID" value="NZ_JAQAGZ010000027.1"/>
</dbReference>
<keyword evidence="2" id="KW-1185">Reference proteome</keyword>
<accession>A0ABT4QIW7</accession>
<name>A0ABT4QIW7_9BACL</name>
<evidence type="ECO:0000313" key="2">
    <source>
        <dbReference type="Proteomes" id="UP001527882"/>
    </source>
</evidence>
<reference evidence="1 2" key="1">
    <citation type="submission" date="2022-12" db="EMBL/GenBank/DDBJ databases">
        <title>Draft genome sequence of Paenibacillus sp. dW9.</title>
        <authorList>
            <person name="Choi E.-W."/>
            <person name="Kim D.-U."/>
        </authorList>
    </citation>
    <scope>NUCLEOTIDE SEQUENCE [LARGE SCALE GENOMIC DNA]</scope>
    <source>
        <strain evidence="2">dW9</strain>
    </source>
</reference>
<comment type="caution">
    <text evidence="1">The sequence shown here is derived from an EMBL/GenBank/DDBJ whole genome shotgun (WGS) entry which is preliminary data.</text>
</comment>
<protein>
    <recommendedName>
        <fullName evidence="3">Phage protein</fullName>
    </recommendedName>
</protein>